<dbReference type="EC" id="3.1.3.48" evidence="2"/>
<evidence type="ECO:0000256" key="4">
    <source>
        <dbReference type="ARBA" id="ARBA00051722"/>
    </source>
</evidence>
<dbReference type="PANTHER" id="PTHR39181:SF1">
    <property type="entry name" value="TYROSINE-PROTEIN PHOSPHATASE YWQE"/>
    <property type="match status" value="1"/>
</dbReference>
<dbReference type="InterPro" id="IPR016195">
    <property type="entry name" value="Pol/histidinol_Pase-like"/>
</dbReference>
<dbReference type="GO" id="GO:0004725">
    <property type="term" value="F:protein tyrosine phosphatase activity"/>
    <property type="evidence" value="ECO:0007669"/>
    <property type="project" value="UniProtKB-EC"/>
</dbReference>
<proteinExistence type="inferred from homology"/>
<dbReference type="GO" id="GO:0030145">
    <property type="term" value="F:manganese ion binding"/>
    <property type="evidence" value="ECO:0007669"/>
    <property type="project" value="InterPro"/>
</dbReference>
<evidence type="ECO:0000256" key="3">
    <source>
        <dbReference type="ARBA" id="ARBA00022801"/>
    </source>
</evidence>
<name>A0A2S9WTW1_9FLAO</name>
<dbReference type="RefSeq" id="WP_105982692.1">
    <property type="nucleotide sequence ID" value="NZ_MQUC01000003.1"/>
</dbReference>
<gene>
    <name evidence="5" type="ORF">BST86_07260</name>
</gene>
<reference evidence="5 6" key="1">
    <citation type="submission" date="2016-11" db="EMBL/GenBank/DDBJ databases">
        <title>Trade-off between light-utilization and light-protection in marine flavobacteria.</title>
        <authorList>
            <person name="Kumagai Y."/>
        </authorList>
    </citation>
    <scope>NUCLEOTIDE SEQUENCE [LARGE SCALE GENOMIC DNA]</scope>
    <source>
        <strain evidence="5 6">JCM 17109</strain>
    </source>
</reference>
<evidence type="ECO:0000313" key="5">
    <source>
        <dbReference type="EMBL" id="PRP66910.1"/>
    </source>
</evidence>
<dbReference type="SUPFAM" id="SSF89550">
    <property type="entry name" value="PHP domain-like"/>
    <property type="match status" value="1"/>
</dbReference>
<sequence length="243" mass="27805">MFFFTKKVFLADAIDGLIDMHNHVLPNIDDGSDSLETTSSMIKWYRELGFSGVYTTPHTMEDYYGNDAEKIKSSFIETKAGLSIDDAGFILGTASEYMMDGGFEDILKTKNFLTLPGNHLLFEFSYFQKPFNSEELIFEMSNLDLKPILAHPERYRYLSIQQMLDFANRGCRLQLNMLSLSGHYGSDAKKKALDLLKGNHYSFIATDAHKQEHLSKIKDIQIDKKLVPALQRLIKTQMSVFEK</sequence>
<comment type="similarity">
    <text evidence="1">Belongs to the metallo-dependent hydrolases superfamily. CpsB/CapC family.</text>
</comment>
<dbReference type="InterPro" id="IPR016667">
    <property type="entry name" value="Caps_polysacc_synth_CpsB/CapC"/>
</dbReference>
<evidence type="ECO:0000313" key="6">
    <source>
        <dbReference type="Proteomes" id="UP000239532"/>
    </source>
</evidence>
<evidence type="ECO:0000256" key="2">
    <source>
        <dbReference type="ARBA" id="ARBA00013064"/>
    </source>
</evidence>
<keyword evidence="3" id="KW-0378">Hydrolase</keyword>
<evidence type="ECO:0000256" key="1">
    <source>
        <dbReference type="ARBA" id="ARBA00005750"/>
    </source>
</evidence>
<dbReference type="PANTHER" id="PTHR39181">
    <property type="entry name" value="TYROSINE-PROTEIN PHOSPHATASE YWQE"/>
    <property type="match status" value="1"/>
</dbReference>
<dbReference type="Proteomes" id="UP000239532">
    <property type="component" value="Unassembled WGS sequence"/>
</dbReference>
<organism evidence="5 6">
    <name type="scientific">Nonlabens agnitus</name>
    <dbReference type="NCBI Taxonomy" id="870484"/>
    <lineage>
        <taxon>Bacteria</taxon>
        <taxon>Pseudomonadati</taxon>
        <taxon>Bacteroidota</taxon>
        <taxon>Flavobacteriia</taxon>
        <taxon>Flavobacteriales</taxon>
        <taxon>Flavobacteriaceae</taxon>
        <taxon>Nonlabens</taxon>
    </lineage>
</organism>
<dbReference type="PIRSF" id="PIRSF016557">
    <property type="entry name" value="Caps_synth_CpsB"/>
    <property type="match status" value="1"/>
</dbReference>
<protein>
    <recommendedName>
        <fullName evidence="2">protein-tyrosine-phosphatase</fullName>
        <ecNumber evidence="2">3.1.3.48</ecNumber>
    </recommendedName>
</protein>
<dbReference type="Pfam" id="PF19567">
    <property type="entry name" value="CpsB_CapC"/>
    <property type="match status" value="1"/>
</dbReference>
<dbReference type="OrthoDB" id="9788539at2"/>
<dbReference type="EMBL" id="MQUC01000003">
    <property type="protein sequence ID" value="PRP66910.1"/>
    <property type="molecule type" value="Genomic_DNA"/>
</dbReference>
<dbReference type="Gene3D" id="3.20.20.140">
    <property type="entry name" value="Metal-dependent hydrolases"/>
    <property type="match status" value="1"/>
</dbReference>
<accession>A0A2S9WTW1</accession>
<comment type="catalytic activity">
    <reaction evidence="4">
        <text>O-phospho-L-tyrosyl-[protein] + H2O = L-tyrosyl-[protein] + phosphate</text>
        <dbReference type="Rhea" id="RHEA:10684"/>
        <dbReference type="Rhea" id="RHEA-COMP:10136"/>
        <dbReference type="Rhea" id="RHEA-COMP:20101"/>
        <dbReference type="ChEBI" id="CHEBI:15377"/>
        <dbReference type="ChEBI" id="CHEBI:43474"/>
        <dbReference type="ChEBI" id="CHEBI:46858"/>
        <dbReference type="ChEBI" id="CHEBI:61978"/>
        <dbReference type="EC" id="3.1.3.48"/>
    </reaction>
</comment>
<dbReference type="AlphaFoldDB" id="A0A2S9WTW1"/>
<keyword evidence="6" id="KW-1185">Reference proteome</keyword>
<comment type="caution">
    <text evidence="5">The sequence shown here is derived from an EMBL/GenBank/DDBJ whole genome shotgun (WGS) entry which is preliminary data.</text>
</comment>